<feature type="non-terminal residue" evidence="1">
    <location>
        <position position="1"/>
    </location>
</feature>
<gene>
    <name evidence="1" type="ORF">DERYTH_LOCUS23772</name>
</gene>
<protein>
    <submittedName>
        <fullName evidence="1">2189_t:CDS:1</fullName>
    </submittedName>
</protein>
<dbReference type="Proteomes" id="UP000789405">
    <property type="component" value="Unassembled WGS sequence"/>
</dbReference>
<dbReference type="EMBL" id="CAJVPY010037371">
    <property type="protein sequence ID" value="CAG8802857.1"/>
    <property type="molecule type" value="Genomic_DNA"/>
</dbReference>
<accession>A0A9N9K0F5</accession>
<dbReference type="AlphaFoldDB" id="A0A9N9K0F5"/>
<name>A0A9N9K0F5_9GLOM</name>
<evidence type="ECO:0000313" key="1">
    <source>
        <dbReference type="EMBL" id="CAG8802857.1"/>
    </source>
</evidence>
<comment type="caution">
    <text evidence="1">The sequence shown here is derived from an EMBL/GenBank/DDBJ whole genome shotgun (WGS) entry which is preliminary data.</text>
</comment>
<sequence>NNETSIIQTPILAQIKNFIEDNYITEEEIEEDIISRKTLPVVQKEEKIIKKQKINTIKLDIKD</sequence>
<organism evidence="1 2">
    <name type="scientific">Dentiscutata erythropus</name>
    <dbReference type="NCBI Taxonomy" id="1348616"/>
    <lineage>
        <taxon>Eukaryota</taxon>
        <taxon>Fungi</taxon>
        <taxon>Fungi incertae sedis</taxon>
        <taxon>Mucoromycota</taxon>
        <taxon>Glomeromycotina</taxon>
        <taxon>Glomeromycetes</taxon>
        <taxon>Diversisporales</taxon>
        <taxon>Gigasporaceae</taxon>
        <taxon>Dentiscutata</taxon>
    </lineage>
</organism>
<evidence type="ECO:0000313" key="2">
    <source>
        <dbReference type="Proteomes" id="UP000789405"/>
    </source>
</evidence>
<feature type="non-terminal residue" evidence="1">
    <location>
        <position position="63"/>
    </location>
</feature>
<keyword evidence="2" id="KW-1185">Reference proteome</keyword>
<reference evidence="1" key="1">
    <citation type="submission" date="2021-06" db="EMBL/GenBank/DDBJ databases">
        <authorList>
            <person name="Kallberg Y."/>
            <person name="Tangrot J."/>
            <person name="Rosling A."/>
        </authorList>
    </citation>
    <scope>NUCLEOTIDE SEQUENCE</scope>
    <source>
        <strain evidence="1">MA453B</strain>
    </source>
</reference>
<proteinExistence type="predicted"/>